<dbReference type="KEGG" id="zga:ZOBELLIA_4588"/>
<evidence type="ECO:0000313" key="2">
    <source>
        <dbReference type="Proteomes" id="UP000008898"/>
    </source>
</evidence>
<reference evidence="2" key="1">
    <citation type="submission" date="2009-07" db="EMBL/GenBank/DDBJ databases">
        <title>Complete genome sequence of Zobellia galactanivorans Dsij.</title>
        <authorList>
            <consortium name="Genoscope - CEA"/>
        </authorList>
    </citation>
    <scope>NUCLEOTIDE SEQUENCE [LARGE SCALE GENOMIC DNA]</scope>
    <source>
        <strain evidence="2">DSM 12802 / CCUG 47099 / CIP 106680 / NCIMB 13871 / Dsij</strain>
    </source>
</reference>
<accession>G0L485</accession>
<protein>
    <submittedName>
        <fullName evidence="1">Uncharacterized protein</fullName>
    </submittedName>
</protein>
<dbReference type="AlphaFoldDB" id="G0L485"/>
<dbReference type="Proteomes" id="UP000008898">
    <property type="component" value="Chromosome"/>
</dbReference>
<organism evidence="1 2">
    <name type="scientific">Zobellia galactanivorans (strain DSM 12802 / CCUG 47099 / CIP 106680 / NCIMB 13871 / Dsij)</name>
    <dbReference type="NCBI Taxonomy" id="63186"/>
    <lineage>
        <taxon>Bacteria</taxon>
        <taxon>Pseudomonadati</taxon>
        <taxon>Bacteroidota</taxon>
        <taxon>Flavobacteriia</taxon>
        <taxon>Flavobacteriales</taxon>
        <taxon>Flavobacteriaceae</taxon>
        <taxon>Zobellia</taxon>
    </lineage>
</organism>
<dbReference type="EMBL" id="FP476056">
    <property type="protein sequence ID" value="CAZ98723.1"/>
    <property type="molecule type" value="Genomic_DNA"/>
</dbReference>
<dbReference type="RefSeq" id="WP_013995909.1">
    <property type="nucleotide sequence ID" value="NC_015844.1"/>
</dbReference>
<reference evidence="1 2" key="2">
    <citation type="journal article" date="2012" name="Environ. Microbiol.">
        <title>Characterization of the first alginolytic operons in a marine bacterium: from their emergence in marine Flavobacteriia to their independent transfers to marine Proteobacteria and human gut Bacteroides.</title>
        <authorList>
            <person name="Thomas F."/>
            <person name="Barbeyron T."/>
            <person name="Tonon T."/>
            <person name="Genicot S."/>
            <person name="Czjzek M."/>
            <person name="Michel G."/>
        </authorList>
    </citation>
    <scope>NUCLEOTIDE SEQUENCE [LARGE SCALE GENOMIC DNA]</scope>
    <source>
        <strain evidence="2">DSM 12802 / CCUG 47099 / CIP 106680 / NCIMB 13871 / Dsij</strain>
    </source>
</reference>
<name>G0L485_ZOBGA</name>
<gene>
    <name evidence="1" type="ordered locus">zobellia_4588</name>
</gene>
<evidence type="ECO:0000313" key="1">
    <source>
        <dbReference type="EMBL" id="CAZ98723.1"/>
    </source>
</evidence>
<keyword evidence="2" id="KW-1185">Reference proteome</keyword>
<proteinExistence type="predicted"/>
<sequence>METSNIRKEELITNLLIDSLGGNGERFLDYAIDVAVASIFNVAECIN</sequence>
<dbReference type="HOGENOM" id="CLU_3175094_0_0_10"/>